<evidence type="ECO:0000313" key="8">
    <source>
        <dbReference type="EMBL" id="EAN33071.1"/>
    </source>
</evidence>
<keyword evidence="9" id="KW-1185">Reference proteome</keyword>
<comment type="similarity">
    <text evidence="2">Belongs to the PI3/PI4-kinase family. ATM subfamily.</text>
</comment>
<gene>
    <name evidence="8" type="ordered locus">TP02_0787</name>
</gene>
<keyword evidence="5" id="KW-0539">Nucleus</keyword>
<evidence type="ECO:0000256" key="4">
    <source>
        <dbReference type="ARBA" id="ARBA00022763"/>
    </source>
</evidence>
<keyword evidence="3" id="KW-0808">Transferase</keyword>
<dbReference type="SMART" id="SM00146">
    <property type="entry name" value="PI3Kc"/>
    <property type="match status" value="1"/>
</dbReference>
<dbReference type="GO" id="GO:0000077">
    <property type="term" value="P:DNA damage checkpoint signaling"/>
    <property type="evidence" value="ECO:0007669"/>
    <property type="project" value="TreeGrafter"/>
</dbReference>
<dbReference type="InParanoid" id="Q4N452"/>
<keyword evidence="4" id="KW-0227">DNA damage</keyword>
<accession>Q4N452</accession>
<evidence type="ECO:0000259" key="6">
    <source>
        <dbReference type="PROSITE" id="PS50290"/>
    </source>
</evidence>
<dbReference type="Gene3D" id="3.30.1010.10">
    <property type="entry name" value="Phosphatidylinositol 3-kinase Catalytic Subunit, Chain A, domain 4"/>
    <property type="match status" value="1"/>
</dbReference>
<dbReference type="Pfam" id="PF00454">
    <property type="entry name" value="PI3_PI4_kinase"/>
    <property type="match status" value="1"/>
</dbReference>
<name>Q4N452_THEPA</name>
<dbReference type="SMART" id="SM01343">
    <property type="entry name" value="FATC"/>
    <property type="match status" value="1"/>
</dbReference>
<dbReference type="PROSITE" id="PS51190">
    <property type="entry name" value="FATC"/>
    <property type="match status" value="1"/>
</dbReference>
<feature type="domain" description="PI3K/PI4K catalytic" evidence="6">
    <location>
        <begin position="1605"/>
        <end position="2015"/>
    </location>
</feature>
<evidence type="ECO:0000256" key="3">
    <source>
        <dbReference type="ARBA" id="ARBA00022527"/>
    </source>
</evidence>
<comment type="subcellular location">
    <subcellularLocation>
        <location evidence="1">Nucleus</location>
    </subcellularLocation>
</comment>
<dbReference type="InterPro" id="IPR057564">
    <property type="entry name" value="HEAT_ATR"/>
</dbReference>
<dbReference type="InterPro" id="IPR000403">
    <property type="entry name" value="PI3/4_kinase_cat_dom"/>
</dbReference>
<dbReference type="InterPro" id="IPR011009">
    <property type="entry name" value="Kinase-like_dom_sf"/>
</dbReference>
<dbReference type="OMA" id="YYIVINQ"/>
<dbReference type="KEGG" id="tpv:TP02_0787"/>
<evidence type="ECO:0000256" key="1">
    <source>
        <dbReference type="ARBA" id="ARBA00004123"/>
    </source>
</evidence>
<dbReference type="Proteomes" id="UP000001949">
    <property type="component" value="Unassembled WGS sequence"/>
</dbReference>
<dbReference type="VEuPathDB" id="PiroplasmaDB:TpMuguga_02g00787"/>
<dbReference type="GO" id="GO:0004674">
    <property type="term" value="F:protein serine/threonine kinase activity"/>
    <property type="evidence" value="ECO:0007669"/>
    <property type="project" value="UniProtKB-KW"/>
</dbReference>
<dbReference type="Gene3D" id="1.10.1070.11">
    <property type="entry name" value="Phosphatidylinositol 3-/4-kinase, catalytic domain"/>
    <property type="match status" value="1"/>
</dbReference>
<dbReference type="Pfam" id="PF23593">
    <property type="entry name" value="HEAT_ATR"/>
    <property type="match status" value="1"/>
</dbReference>
<dbReference type="InterPro" id="IPR003152">
    <property type="entry name" value="FATC_dom"/>
</dbReference>
<dbReference type="SUPFAM" id="SSF56112">
    <property type="entry name" value="Protein kinase-like (PK-like)"/>
    <property type="match status" value="1"/>
</dbReference>
<keyword evidence="3" id="KW-0723">Serine/threonine-protein kinase</keyword>
<dbReference type="PANTHER" id="PTHR11139">
    <property type="entry name" value="ATAXIA TELANGIECTASIA MUTATED ATM -RELATED"/>
    <property type="match status" value="1"/>
</dbReference>
<evidence type="ECO:0000313" key="9">
    <source>
        <dbReference type="Proteomes" id="UP000001949"/>
    </source>
</evidence>
<dbReference type="EMBL" id="AAGK01000002">
    <property type="protein sequence ID" value="EAN33071.1"/>
    <property type="molecule type" value="Genomic_DNA"/>
</dbReference>
<dbReference type="GO" id="GO:0005694">
    <property type="term" value="C:chromosome"/>
    <property type="evidence" value="ECO:0007669"/>
    <property type="project" value="TreeGrafter"/>
</dbReference>
<dbReference type="PROSITE" id="PS50290">
    <property type="entry name" value="PI3_4_KINASE_3"/>
    <property type="match status" value="1"/>
</dbReference>
<keyword evidence="3" id="KW-0418">Kinase</keyword>
<dbReference type="STRING" id="5875.Q4N452"/>
<sequence length="2089" mass="240770">MLKIDNFCNFTQNNVYNYYNNYIKLHNSTLFSNLQSGTVTANNTTHTATNDNLIRNKLVKRIKKDEKDEKVVGELDLCKLKLLLLKYNNVTDDTVEGIISKLLWNNKILSEKMYKVIYYNNLYNKLNKLYNKLSIDEDKFIVNVSYEFTFYKFFYQFYLHFYIQSAITIIPILPFNTVTSCITQENKSVNSAGTAAKEKIGEEKSVKNVAKKSGKLKNKTGLTKFDEFVLGYYFGIERFKSINYELTDATDKFKYLLYDKTFIMANIQKFAYPRGKLKVNLLYRDILTVQDYLTYLTLSQQLPCDNTHNGLDCDVVSLMNLCLELNVNPQFLYNINSFNSLLNFLNTRISSGTVNKSVENNTINSAANTINNMNSMMTEKYYKIEGTGLVEVIDVDRLLFQLLISLHHNHNTNLNFILFLLHSYTQNTVNTVKCVNTVESLENVDSVKSVENVCNEEPSTEAPELCMYESNVIIYVKIFKLIYNPKYGYFFQYYLRKMMKIINSQVYDRSTQNYLKNTVTKLLNKFNSEIIDHNIYYNKKYFLLQTLQSLSSNVTEENVVEVVSVPEVYKYCYNVLIYYMNNLSYKIDDIIILTINIIIHIYTHNLLNCSNLNVENITNSAASVAAVTAAVEENNSVKNVAVVAAANTEKNVREMCLEVMERYLMNNMHIKITLYTMYKLMREFDIKIDSIDMTEIKYTRNKKIEKSIYNNIFNRSNIDFRYFVLYLIQNISPTCPRRKLYQLLDLALIYIPSLLKYIIIHILNDFILSNTCNSPNHYQNLFDPVENLFAPDVPAPIAAEENDVASGIYNLVEKLNGILLYNIENEDKDYLSLEILYYLLDYINSTTTHTVTPYSTHSTHSTHSIHSIHTVDKVNTVNKNVNSERSVNKELMRIYSVIMSSMNVERLFKCSYYIKSYTRTIHIINSITSVNLVNYTLYDDYLVDITHKYPISICKPVTSQDYLHILAQCYLHLGNHILYNYLNTVDSKLGDLTLWQLHTMDTTVNTTEANAASTNSSAIVGNTMSMSESIKLLYVSIRENNMNNYVKYIQNLSTLNLTQYLHSLYTRNKIDTDDILCSLVTRSKKLRSDNVIEIYKVYKKWDEKNAVNYILRLFNLRMYNNIIYNEVNDHQLYQFIKENLTHEIQNSGDFYYFKLFNSFLQQAYITYHNLLIPTFNSVNNIHSVNGVNSVNNVDMVQIAEENSVKIGGIEIEMLLMKYYCGLDNNLQCVIVNNILRLLSVSSNYKLYYLYSNYLYQLIINKLVNSHTITLNPNHNTDDNTINLIQINTILSSTSVVKDTVNSVNSGNSVVKDSRSVMGVDGIIGITNLYDYSNLLLHTLNIHFLTLLHYSTNATDDAVRKIREENKPNIAADDAAFASTDTKEYSIESIMIRIIYIIIRYSREGNVELERNVILSEELVTFFYKQMFTIFNHYINKIPILFYYIVINQLIGSTVHKLLNNISITVLSKLLQKYPNVVLWYITYFKYSKNNTLNSIYTKITNTGNTGNTVKISAVSRLSEVIVRYNVLYNELYKLSLNNTKQNDELKYLQNLKQFFSHTLSQSTGGTVGVVDMSKGVDCGILLPNYEILLFSNIYYNVNKEYITNILDQIITLKSKQKPKIITFITNLQGSNNILVGSKYTNLDPKHCQTAENTVNSGNTVNMGKRSFILKNELKGDLRKDLRSMDSIKYVNKLIEYKFQYKLPVFNVVIISEIIGLIQFLPNLITLKTLYNDVEHNNQVENPISGGNIDMKKLIMLYIKYVNSKHYHNSYYIYNTILKMLYNTQGTSSQGTNSTNSAAPNTNTVNTVNSMIVVEKGVKSAAPGSAGTSGTVGAGTVNEYYNSLMRYIMKREGVIEYNKLYEMSNKFNLSCSIWNIFGYIIGLGDRHTENILIDVKNGDMVHVDYDCLFDKGLKLLIPELVPFRLTPIILHNLGTNVNVCGLYYNNSLSFYEMLTTNKEIIKLILYNFILDPMIKWDNIQNKITLKLTNHINIFTTTHNNTVNKMNTTNNPGNSVNNVNNPGNSVNKMNNPGNSVNKMNNVNNVGKGEVGMEVIYINEKVNNNIYINELIKSSINKHLLSRMFVGWAPWI</sequence>
<protein>
    <submittedName>
        <fullName evidence="8">Uncharacterized protein</fullName>
    </submittedName>
</protein>
<evidence type="ECO:0000256" key="2">
    <source>
        <dbReference type="ARBA" id="ARBA00010769"/>
    </source>
</evidence>
<comment type="caution">
    <text evidence="8">The sequence shown here is derived from an EMBL/GenBank/DDBJ whole genome shotgun (WGS) entry which is preliminary data.</text>
</comment>
<evidence type="ECO:0000256" key="5">
    <source>
        <dbReference type="ARBA" id="ARBA00023242"/>
    </source>
</evidence>
<feature type="domain" description="FATC" evidence="7">
    <location>
        <begin position="2057"/>
        <end position="2089"/>
    </location>
</feature>
<organism evidence="8 9">
    <name type="scientific">Theileria parva</name>
    <name type="common">East coast fever infection agent</name>
    <dbReference type="NCBI Taxonomy" id="5875"/>
    <lineage>
        <taxon>Eukaryota</taxon>
        <taxon>Sar</taxon>
        <taxon>Alveolata</taxon>
        <taxon>Apicomplexa</taxon>
        <taxon>Aconoidasida</taxon>
        <taxon>Piroplasmida</taxon>
        <taxon>Theileriidae</taxon>
        <taxon>Theileria</taxon>
    </lineage>
</organism>
<dbReference type="InterPro" id="IPR050517">
    <property type="entry name" value="DDR_Repair_Kinase"/>
</dbReference>
<dbReference type="PANTHER" id="PTHR11139:SF69">
    <property type="entry name" value="SERINE_THREONINE-PROTEIN KINASE ATR"/>
    <property type="match status" value="1"/>
</dbReference>
<dbReference type="InterPro" id="IPR036940">
    <property type="entry name" value="PI3/4_kinase_cat_sf"/>
</dbReference>
<proteinExistence type="inferred from homology"/>
<dbReference type="GeneID" id="3501670"/>
<dbReference type="eggNOG" id="KOG0890">
    <property type="taxonomic scope" value="Eukaryota"/>
</dbReference>
<dbReference type="GO" id="GO:0006281">
    <property type="term" value="P:DNA repair"/>
    <property type="evidence" value="ECO:0007669"/>
    <property type="project" value="TreeGrafter"/>
</dbReference>
<dbReference type="GO" id="GO:0005634">
    <property type="term" value="C:nucleus"/>
    <property type="evidence" value="ECO:0007669"/>
    <property type="project" value="UniProtKB-SubCell"/>
</dbReference>
<evidence type="ECO:0000259" key="7">
    <source>
        <dbReference type="PROSITE" id="PS51190"/>
    </source>
</evidence>
<dbReference type="GO" id="GO:0000723">
    <property type="term" value="P:telomere maintenance"/>
    <property type="evidence" value="ECO:0007669"/>
    <property type="project" value="TreeGrafter"/>
</dbReference>
<reference evidence="8 9" key="1">
    <citation type="journal article" date="2005" name="Science">
        <title>Genome sequence of Theileria parva, a bovine pathogen that transforms lymphocytes.</title>
        <authorList>
            <person name="Gardner M.J."/>
            <person name="Bishop R."/>
            <person name="Shah T."/>
            <person name="de Villiers E.P."/>
            <person name="Carlton J.M."/>
            <person name="Hall N."/>
            <person name="Ren Q."/>
            <person name="Paulsen I.T."/>
            <person name="Pain A."/>
            <person name="Berriman M."/>
            <person name="Wilson R.J.M."/>
            <person name="Sato S."/>
            <person name="Ralph S.A."/>
            <person name="Mann D.J."/>
            <person name="Xiong Z."/>
            <person name="Shallom S.J."/>
            <person name="Weidman J."/>
            <person name="Jiang L."/>
            <person name="Lynn J."/>
            <person name="Weaver B."/>
            <person name="Shoaibi A."/>
            <person name="Domingo A.R."/>
            <person name="Wasawo D."/>
            <person name="Crabtree J."/>
            <person name="Wortman J.R."/>
            <person name="Haas B."/>
            <person name="Angiuoli S.V."/>
            <person name="Creasy T.H."/>
            <person name="Lu C."/>
            <person name="Suh B."/>
            <person name="Silva J.C."/>
            <person name="Utterback T.R."/>
            <person name="Feldblyum T.V."/>
            <person name="Pertea M."/>
            <person name="Allen J."/>
            <person name="Nierman W.C."/>
            <person name="Taracha E.L.N."/>
            <person name="Salzberg S.L."/>
            <person name="White O.R."/>
            <person name="Fitzhugh H.A."/>
            <person name="Morzaria S."/>
            <person name="Venter J.C."/>
            <person name="Fraser C.M."/>
            <person name="Nene V."/>
        </authorList>
    </citation>
    <scope>NUCLEOTIDE SEQUENCE [LARGE SCALE GENOMIC DNA]</scope>
    <source>
        <strain evidence="8 9">Muguga</strain>
    </source>
</reference>